<evidence type="ECO:0000256" key="4">
    <source>
        <dbReference type="ARBA" id="ARBA00022989"/>
    </source>
</evidence>
<keyword evidence="5" id="KW-0472">Membrane</keyword>
<dbReference type="GO" id="GO:0005789">
    <property type="term" value="C:endoplasmic reticulum membrane"/>
    <property type="evidence" value="ECO:0007669"/>
    <property type="project" value="UniProtKB-SubCell"/>
</dbReference>
<dbReference type="GO" id="GO:0032933">
    <property type="term" value="P:SREBP signaling pathway"/>
    <property type="evidence" value="ECO:0007669"/>
    <property type="project" value="InterPro"/>
</dbReference>
<evidence type="ECO:0000256" key="2">
    <source>
        <dbReference type="ARBA" id="ARBA00022692"/>
    </source>
</evidence>
<dbReference type="GO" id="GO:0045540">
    <property type="term" value="P:regulation of cholesterol biosynthetic process"/>
    <property type="evidence" value="ECO:0007669"/>
    <property type="project" value="TreeGrafter"/>
</dbReference>
<dbReference type="PANTHER" id="PTHR46378">
    <property type="entry name" value="STEROL REGULATORY ELEMENT-BINDING PROTEIN CLEAVAGE-ACTIVATING PROTEIN"/>
    <property type="match status" value="1"/>
</dbReference>
<proteinExistence type="predicted"/>
<organism evidence="7 8">
    <name type="scientific">Geodia barretti</name>
    <name type="common">Barrett's horny sponge</name>
    <dbReference type="NCBI Taxonomy" id="519541"/>
    <lineage>
        <taxon>Eukaryota</taxon>
        <taxon>Metazoa</taxon>
        <taxon>Porifera</taxon>
        <taxon>Demospongiae</taxon>
        <taxon>Heteroscleromorpha</taxon>
        <taxon>Tetractinellida</taxon>
        <taxon>Astrophorina</taxon>
        <taxon>Geodiidae</taxon>
        <taxon>Geodia</taxon>
    </lineage>
</organism>
<dbReference type="GO" id="GO:0000139">
    <property type="term" value="C:Golgi membrane"/>
    <property type="evidence" value="ECO:0007669"/>
    <property type="project" value="InterPro"/>
</dbReference>
<keyword evidence="2" id="KW-0812">Transmembrane</keyword>
<comment type="subcellular location">
    <subcellularLocation>
        <location evidence="1">Endoplasmic reticulum membrane</location>
        <topology evidence="1">Multi-pass membrane protein</topology>
    </subcellularLocation>
</comment>
<dbReference type="EMBL" id="CASHTH010000136">
    <property type="protein sequence ID" value="CAI7992120.1"/>
    <property type="molecule type" value="Genomic_DNA"/>
</dbReference>
<gene>
    <name evidence="7" type="ORF">GBAR_LOCUS927</name>
</gene>
<comment type="caution">
    <text evidence="7">The sequence shown here is derived from an EMBL/GenBank/DDBJ whole genome shotgun (WGS) entry which is preliminary data.</text>
</comment>
<name>A0AA35W1R7_GEOBA</name>
<evidence type="ECO:0000256" key="1">
    <source>
        <dbReference type="ARBA" id="ARBA00004477"/>
    </source>
</evidence>
<dbReference type="GO" id="GO:0032936">
    <property type="term" value="C:SREBP-SCAP complex"/>
    <property type="evidence" value="ECO:0007669"/>
    <property type="project" value="TreeGrafter"/>
</dbReference>
<sequence>MDGCLHVVSLDSHQRHTLPAHTKPVSVVRCGGGRVVSGGYDGTVVVHRMTDLERERTITSAATMCVSGCSGGVVCYWEVTTGNCRHLLQESGGDEGVSVVKLDILVGGVIVGLMSDETVVVWDKSSGESLFTIALEGVCPDIALLGGGRYMAASVESLIVVYDLESGQKRFQMQVGGGEMGVVLVRHLLPLQGTHVVCSTGRDLRIFHCGIKMKID</sequence>
<dbReference type="InterPro" id="IPR030225">
    <property type="entry name" value="SCAP"/>
</dbReference>
<evidence type="ECO:0000256" key="5">
    <source>
        <dbReference type="ARBA" id="ARBA00023136"/>
    </source>
</evidence>
<evidence type="ECO:0000256" key="3">
    <source>
        <dbReference type="ARBA" id="ARBA00022824"/>
    </source>
</evidence>
<dbReference type="SUPFAM" id="SSF50978">
    <property type="entry name" value="WD40 repeat-like"/>
    <property type="match status" value="1"/>
</dbReference>
<evidence type="ECO:0000256" key="6">
    <source>
        <dbReference type="ARBA" id="ARBA00023180"/>
    </source>
</evidence>
<dbReference type="AlphaFoldDB" id="A0AA35W1R7"/>
<dbReference type="GO" id="GO:0032934">
    <property type="term" value="F:sterol binding"/>
    <property type="evidence" value="ECO:0007669"/>
    <property type="project" value="InterPro"/>
</dbReference>
<protein>
    <submittedName>
        <fullName evidence="7">Sterol regulatory element-binding protein cleavage-activating protein</fullName>
    </submittedName>
</protein>
<keyword evidence="6" id="KW-0325">Glycoprotein</keyword>
<evidence type="ECO:0000313" key="8">
    <source>
        <dbReference type="Proteomes" id="UP001174909"/>
    </source>
</evidence>
<keyword evidence="4" id="KW-1133">Transmembrane helix</keyword>
<reference evidence="7" key="1">
    <citation type="submission" date="2023-03" db="EMBL/GenBank/DDBJ databases">
        <authorList>
            <person name="Steffen K."/>
            <person name="Cardenas P."/>
        </authorList>
    </citation>
    <scope>NUCLEOTIDE SEQUENCE</scope>
</reference>
<dbReference type="Proteomes" id="UP001174909">
    <property type="component" value="Unassembled WGS sequence"/>
</dbReference>
<evidence type="ECO:0000313" key="7">
    <source>
        <dbReference type="EMBL" id="CAI7992120.1"/>
    </source>
</evidence>
<keyword evidence="3" id="KW-0256">Endoplasmic reticulum</keyword>
<dbReference type="InterPro" id="IPR036322">
    <property type="entry name" value="WD40_repeat_dom_sf"/>
</dbReference>
<accession>A0AA35W1R7</accession>
<dbReference type="Gene3D" id="2.130.10.10">
    <property type="entry name" value="YVTN repeat-like/Quinoprotein amine dehydrogenase"/>
    <property type="match status" value="2"/>
</dbReference>
<keyword evidence="8" id="KW-1185">Reference proteome</keyword>
<dbReference type="PANTHER" id="PTHR46378:SF1">
    <property type="entry name" value="STEROL REGULATORY ELEMENT-BINDING PROTEIN CLEAVAGE-ACTIVATING PROTEIN"/>
    <property type="match status" value="1"/>
</dbReference>
<dbReference type="InterPro" id="IPR015943">
    <property type="entry name" value="WD40/YVTN_repeat-like_dom_sf"/>
</dbReference>